<dbReference type="Gene3D" id="3.40.50.11550">
    <property type="match status" value="1"/>
</dbReference>
<dbReference type="EMBL" id="CP076405">
    <property type="protein sequence ID" value="QWQ22622.2"/>
    <property type="molecule type" value="Genomic_DNA"/>
</dbReference>
<sequence>MISIRLTSQIATLMVGLFFLIGCTQKIEPTIVQLDSQLTVSNQIIDLATGKSLTPQQLVEQLAQSPRVIVGEKHDNHYHHQIEQWLVQEMPKIRPQGAVLLEMLTPSQQNSVNRVQAQMQNNPYIRDEKLQSALNWNSGWPWEQYGALIRHLLSSPYPLLSANLDKKEVLAAYANPSSVTGQYSAQPIVQELISKTIESSHGGELTAEQVAKMTFIQQLRDRRMAESLLNAPTPALLFAGGYHATRAIGVPLHVQDLAPDESVKVLIISERGDEIDHLHADFVWYTPKWWLNNSNLMISKKLILWSILYFH</sequence>
<dbReference type="AlphaFoldDB" id="A0AAJ4NLT3"/>
<dbReference type="InterPro" id="IPR007314">
    <property type="entry name" value="Cofac_haem-bd_dom"/>
</dbReference>
<evidence type="ECO:0000259" key="1">
    <source>
        <dbReference type="Pfam" id="PF04187"/>
    </source>
</evidence>
<name>A0AAJ4NLT3_PRORE</name>
<feature type="domain" description="Haem-binding uptake Tiki superfamily ChaN" evidence="1">
    <location>
        <begin position="58"/>
        <end position="254"/>
    </location>
</feature>
<dbReference type="InterPro" id="IPR016773">
    <property type="entry name" value="Fe3_uptake_reg_CjrA_prd"/>
</dbReference>
<dbReference type="Gene3D" id="1.10.8.760">
    <property type="entry name" value="Haem-binding uptake, Tiki superfamily, ChaN, domain 2"/>
    <property type="match status" value="1"/>
</dbReference>
<gene>
    <name evidence="2" type="ORF">KOF27_08955</name>
</gene>
<evidence type="ECO:0000313" key="3">
    <source>
        <dbReference type="Proteomes" id="UP000682358"/>
    </source>
</evidence>
<organism evidence="2 3">
    <name type="scientific">Providencia rettgeri</name>
    <dbReference type="NCBI Taxonomy" id="587"/>
    <lineage>
        <taxon>Bacteria</taxon>
        <taxon>Pseudomonadati</taxon>
        <taxon>Pseudomonadota</taxon>
        <taxon>Gammaproteobacteria</taxon>
        <taxon>Enterobacterales</taxon>
        <taxon>Morganellaceae</taxon>
        <taxon>Providencia</taxon>
    </lineage>
</organism>
<dbReference type="PROSITE" id="PS51257">
    <property type="entry name" value="PROKAR_LIPOPROTEIN"/>
    <property type="match status" value="1"/>
</dbReference>
<accession>A0AAJ4NLT3</accession>
<proteinExistence type="predicted"/>
<dbReference type="Proteomes" id="UP000682358">
    <property type="component" value="Chromosome"/>
</dbReference>
<protein>
    <submittedName>
        <fullName evidence="2">ChaN family lipoprotein</fullName>
    </submittedName>
</protein>
<dbReference type="PIRSF" id="PIRSF020419">
    <property type="entry name" value="Fe_uptake_reg_CjrA_prd"/>
    <property type="match status" value="1"/>
</dbReference>
<dbReference type="Pfam" id="PF04187">
    <property type="entry name" value="Cofac_haem_bdg"/>
    <property type="match status" value="1"/>
</dbReference>
<dbReference type="SUPFAM" id="SSF159501">
    <property type="entry name" value="EreA/ChaN-like"/>
    <property type="match status" value="1"/>
</dbReference>
<keyword evidence="2" id="KW-0449">Lipoprotein</keyword>
<reference evidence="2" key="1">
    <citation type="submission" date="2021-06" db="EMBL/GenBank/DDBJ databases">
        <title>Emergence of genetically related NDM-1-producing Providencia rettgeri strains in Argentina.</title>
        <authorList>
            <person name="Pasteran F."/>
            <person name="Meo A."/>
            <person name="Gomez S."/>
            <person name="Derdoy L."/>
            <person name="Albronoz E."/>
            <person name="Faccone D."/>
            <person name="Guerriero L."/>
            <person name="Archuby D."/>
            <person name="Tarzia A."/>
            <person name="Lopez M."/>
            <person name="Corso A."/>
        </authorList>
    </citation>
    <scope>NUCLEOTIDE SEQUENCE</scope>
    <source>
        <strain evidence="2">PreM15628</strain>
    </source>
</reference>
<dbReference type="CDD" id="cd14727">
    <property type="entry name" value="ChanN-like"/>
    <property type="match status" value="1"/>
</dbReference>
<evidence type="ECO:0000313" key="2">
    <source>
        <dbReference type="EMBL" id="QWQ22622.2"/>
    </source>
</evidence>